<keyword evidence="3" id="KW-1185">Reference proteome</keyword>
<protein>
    <recommendedName>
        <fullName evidence="1">THUMP-like domain-containing protein</fullName>
    </recommendedName>
</protein>
<dbReference type="RefSeq" id="WP_086991214.1">
    <property type="nucleotide sequence ID" value="NZ_FUHU01000020.1"/>
</dbReference>
<evidence type="ECO:0000313" key="3">
    <source>
        <dbReference type="Proteomes" id="UP000195787"/>
    </source>
</evidence>
<name>A0A1R4FCR4_9MICO</name>
<dbReference type="Proteomes" id="UP000195787">
    <property type="component" value="Unassembled WGS sequence"/>
</dbReference>
<reference evidence="2 3" key="1">
    <citation type="submission" date="2017-02" db="EMBL/GenBank/DDBJ databases">
        <authorList>
            <person name="Peterson S.W."/>
        </authorList>
    </citation>
    <scope>NUCLEOTIDE SEQUENCE [LARGE SCALE GENOMIC DNA]</scope>
    <source>
        <strain evidence="2 3">LMG 22410</strain>
    </source>
</reference>
<dbReference type="AlphaFoldDB" id="A0A1R4FCR4"/>
<dbReference type="SUPFAM" id="SSF53335">
    <property type="entry name" value="S-adenosyl-L-methionine-dependent methyltransferases"/>
    <property type="match status" value="1"/>
</dbReference>
<feature type="domain" description="THUMP-like" evidence="1">
    <location>
        <begin position="317"/>
        <end position="388"/>
    </location>
</feature>
<dbReference type="GeneID" id="303172335"/>
<evidence type="ECO:0000313" key="2">
    <source>
        <dbReference type="EMBL" id="SJM53611.1"/>
    </source>
</evidence>
<dbReference type="Gene3D" id="3.40.50.150">
    <property type="entry name" value="Vaccinia Virus protein VP39"/>
    <property type="match status" value="1"/>
</dbReference>
<dbReference type="InterPro" id="IPR029063">
    <property type="entry name" value="SAM-dependent_MTases_sf"/>
</dbReference>
<sequence>MSHPAFDASLRALIDSARASLEAGDDSLAFNTRARRDGHDPEQVRAALQQAQLQLKGRQKFGVGADSMLFTRDGYEQATRGWIAAEHAERMRAAGASSIADLGSGIGADSIAFARAGLRVDAVERDAETAALTAENLSGFADARVHAADAEQFDVGAADAVWLDPARRSGSKRRMTPADWSPSLDFAFGLAKTHLLGVKLGPAVPHEVLPAEAEWQWVGEGTQTLEAAVYWGGAEREPGLRSALLRTSDGRFELRSSAADAAGVETAPLGRYLHEPHGTVIRAGLLPVLAAELGAGLVSESIAYLTSETHVAHPFAASFEVQEVLPLHAKAIAKRMRELQIGTLEIKQRGTGIEPADFRKRLKLQGPNSATLVLTRIEGDHHAVIARRIV</sequence>
<dbReference type="OrthoDB" id="9810570at2"/>
<dbReference type="CDD" id="cd02440">
    <property type="entry name" value="AdoMet_MTases"/>
    <property type="match status" value="1"/>
</dbReference>
<accession>A0A1R4FCR4</accession>
<gene>
    <name evidence="2" type="ORF">CZ674_03825</name>
</gene>
<proteinExistence type="predicted"/>
<organism evidence="2 3">
    <name type="scientific">Agrococcus casei LMG 22410</name>
    <dbReference type="NCBI Taxonomy" id="1255656"/>
    <lineage>
        <taxon>Bacteria</taxon>
        <taxon>Bacillati</taxon>
        <taxon>Actinomycetota</taxon>
        <taxon>Actinomycetes</taxon>
        <taxon>Micrococcales</taxon>
        <taxon>Microbacteriaceae</taxon>
        <taxon>Agrococcus</taxon>
    </lineage>
</organism>
<dbReference type="EMBL" id="FUHU01000020">
    <property type="protein sequence ID" value="SJM53611.1"/>
    <property type="molecule type" value="Genomic_DNA"/>
</dbReference>
<dbReference type="InterPro" id="IPR041497">
    <property type="entry name" value="Thump-like"/>
</dbReference>
<dbReference type="Pfam" id="PF18096">
    <property type="entry name" value="Thump_like"/>
    <property type="match status" value="1"/>
</dbReference>
<evidence type="ECO:0000259" key="1">
    <source>
        <dbReference type="Pfam" id="PF18096"/>
    </source>
</evidence>